<organism evidence="5 6">
    <name type="scientific">Carpediemonas membranifera</name>
    <dbReference type="NCBI Taxonomy" id="201153"/>
    <lineage>
        <taxon>Eukaryota</taxon>
        <taxon>Metamonada</taxon>
        <taxon>Carpediemonas-like organisms</taxon>
        <taxon>Carpediemonas</taxon>
    </lineage>
</organism>
<evidence type="ECO:0000313" key="6">
    <source>
        <dbReference type="Proteomes" id="UP000717585"/>
    </source>
</evidence>
<evidence type="ECO:0000256" key="2">
    <source>
        <dbReference type="ARBA" id="ARBA00022737"/>
    </source>
</evidence>
<evidence type="ECO:0000256" key="1">
    <source>
        <dbReference type="ARBA" id="ARBA00022574"/>
    </source>
</evidence>
<feature type="repeat" description="WD" evidence="3">
    <location>
        <begin position="368"/>
        <end position="399"/>
    </location>
</feature>
<dbReference type="AlphaFoldDB" id="A0A8J6E360"/>
<dbReference type="InterPro" id="IPR036322">
    <property type="entry name" value="WD40_repeat_dom_sf"/>
</dbReference>
<evidence type="ECO:0000256" key="4">
    <source>
        <dbReference type="SAM" id="MobiDB-lite"/>
    </source>
</evidence>
<evidence type="ECO:0000313" key="5">
    <source>
        <dbReference type="EMBL" id="KAG9395513.1"/>
    </source>
</evidence>
<feature type="repeat" description="WD" evidence="3">
    <location>
        <begin position="82"/>
        <end position="114"/>
    </location>
</feature>
<dbReference type="PANTHER" id="PTHR22836">
    <property type="entry name" value="WD40 REPEAT PROTEIN"/>
    <property type="match status" value="1"/>
</dbReference>
<dbReference type="OrthoDB" id="16717at2759"/>
<dbReference type="SUPFAM" id="SSF50978">
    <property type="entry name" value="WD40 repeat-like"/>
    <property type="match status" value="1"/>
</dbReference>
<keyword evidence="1 3" id="KW-0853">WD repeat</keyword>
<keyword evidence="6" id="KW-1185">Reference proteome</keyword>
<dbReference type="PROSITE" id="PS50082">
    <property type="entry name" value="WD_REPEATS_2"/>
    <property type="match status" value="3"/>
</dbReference>
<dbReference type="PANTHER" id="PTHR22836:SF0">
    <property type="entry name" value="PRE-MRNA 3' END PROCESSING PROTEIN WDR33"/>
    <property type="match status" value="1"/>
</dbReference>
<dbReference type="GO" id="GO:0005847">
    <property type="term" value="C:mRNA cleavage and polyadenylation specificity factor complex"/>
    <property type="evidence" value="ECO:0007669"/>
    <property type="project" value="TreeGrafter"/>
</dbReference>
<name>A0A8J6E360_9EUKA</name>
<dbReference type="Gene3D" id="2.130.10.10">
    <property type="entry name" value="YVTN repeat-like/Quinoprotein amine dehydrogenase"/>
    <property type="match status" value="2"/>
</dbReference>
<feature type="region of interest" description="Disordered" evidence="4">
    <location>
        <begin position="489"/>
        <end position="514"/>
    </location>
</feature>
<dbReference type="InterPro" id="IPR019775">
    <property type="entry name" value="WD40_repeat_CS"/>
</dbReference>
<protein>
    <submittedName>
        <fullName evidence="5">WD domain G-beta repeat</fullName>
    </submittedName>
</protein>
<comment type="caution">
    <text evidence="5">The sequence shown here is derived from an EMBL/GenBank/DDBJ whole genome shotgun (WGS) entry which is preliminary data.</text>
</comment>
<dbReference type="Proteomes" id="UP000717585">
    <property type="component" value="Unassembled WGS sequence"/>
</dbReference>
<dbReference type="SMART" id="SM00320">
    <property type="entry name" value="WD40"/>
    <property type="match status" value="7"/>
</dbReference>
<sequence length="514" mass="57602">MDHEQGHERPNGTEFRNFVTRKQVDIASSIQYGLEHRLQHHSQYYRPTVLDSKQHLRHILNPQLQMTEIGGSLLTRFIHSGANKNRSKVLSLGWSPDGRRLLTGNANGELTLWQCSPFKFDTVMEVVQGNSRDSGERGITSIQWMHGRSMMITADETGWVQYWQDNLNCIKRFRASASSYKALEVAIAPTDAHIAVAGDDPVIPIFDLVNPYNEAERGRRDPLGSPVVSLVNGHRSTVRGVDWHPHGALVLSGGEDGNTILWDVRSGEMVHRTPNARSLAIHRVRWEPTGQRFITVGKDQVARLYDVRQLHEPLRSISGDGMGAGSAVRFHPMVPRLFVVGDVDGGLYWFHEDIKAPVAILRGAHSSQQGRSSRIWDLAFHPAEHLMASVGDDHNTRFWARMRPGEALKDTFHSGQYLASSSSGGRESDRYVDLAQTQFAIERAAMKEDAAENQVMPWERKGADVAQRVDQEAQKMRVQAELNRQREEQAALQAISQPAQSDADMLLEGDLPGL</sequence>
<reference evidence="5" key="1">
    <citation type="submission" date="2021-05" db="EMBL/GenBank/DDBJ databases">
        <title>A free-living protist that lacks canonical eukaryotic 1 DNA replication and segregation systems.</title>
        <authorList>
            <person name="Salas-Leiva D.E."/>
            <person name="Tromer E.C."/>
            <person name="Curtis B.A."/>
            <person name="Jerlstrom-Hultqvist J."/>
            <person name="Kolisko M."/>
            <person name="Yi Z."/>
            <person name="Salas-Leiva J.S."/>
            <person name="Gallot-Lavallee L."/>
            <person name="Kops G.J.P.L."/>
            <person name="Archibald J.M."/>
            <person name="Simpson A.G.B."/>
            <person name="Roger A.J."/>
        </authorList>
    </citation>
    <scope>NUCLEOTIDE SEQUENCE</scope>
    <source>
        <strain evidence="5">BICM</strain>
    </source>
</reference>
<dbReference type="InterPro" id="IPR045245">
    <property type="entry name" value="Pfs2-like"/>
</dbReference>
<dbReference type="InterPro" id="IPR001680">
    <property type="entry name" value="WD40_rpt"/>
</dbReference>
<dbReference type="EMBL" id="JAHDYR010000011">
    <property type="protein sequence ID" value="KAG9395513.1"/>
    <property type="molecule type" value="Genomic_DNA"/>
</dbReference>
<accession>A0A8J6E360</accession>
<dbReference type="InterPro" id="IPR015943">
    <property type="entry name" value="WD40/YVTN_repeat-like_dom_sf"/>
</dbReference>
<keyword evidence="2" id="KW-0677">Repeat</keyword>
<dbReference type="PROSITE" id="PS00678">
    <property type="entry name" value="WD_REPEATS_1"/>
    <property type="match status" value="1"/>
</dbReference>
<evidence type="ECO:0000256" key="3">
    <source>
        <dbReference type="PROSITE-ProRule" id="PRU00221"/>
    </source>
</evidence>
<dbReference type="GO" id="GO:0031124">
    <property type="term" value="P:mRNA 3'-end processing"/>
    <property type="evidence" value="ECO:0007669"/>
    <property type="project" value="InterPro"/>
</dbReference>
<proteinExistence type="predicted"/>
<feature type="repeat" description="WD" evidence="3">
    <location>
        <begin position="231"/>
        <end position="272"/>
    </location>
</feature>
<dbReference type="PROSITE" id="PS50294">
    <property type="entry name" value="WD_REPEATS_REGION"/>
    <property type="match status" value="2"/>
</dbReference>
<dbReference type="Pfam" id="PF00400">
    <property type="entry name" value="WD40"/>
    <property type="match status" value="3"/>
</dbReference>
<gene>
    <name evidence="5" type="ORF">J8273_3089</name>
</gene>